<dbReference type="Proteomes" id="UP000245880">
    <property type="component" value="Unassembled WGS sequence"/>
</dbReference>
<organism evidence="3 4">
    <name type="scientific">Dyadobacter jejuensis</name>
    <dbReference type="NCBI Taxonomy" id="1082580"/>
    <lineage>
        <taxon>Bacteria</taxon>
        <taxon>Pseudomonadati</taxon>
        <taxon>Bacteroidota</taxon>
        <taxon>Cytophagia</taxon>
        <taxon>Cytophagales</taxon>
        <taxon>Spirosomataceae</taxon>
        <taxon>Dyadobacter</taxon>
    </lineage>
</organism>
<feature type="transmembrane region" description="Helical" evidence="1">
    <location>
        <begin position="74"/>
        <end position="92"/>
    </location>
</feature>
<keyword evidence="1" id="KW-0812">Transmembrane</keyword>
<keyword evidence="1" id="KW-1133">Transmembrane helix</keyword>
<dbReference type="InterPro" id="IPR010559">
    <property type="entry name" value="Sig_transdc_His_kin_internal"/>
</dbReference>
<dbReference type="Pfam" id="PF06580">
    <property type="entry name" value="His_kinase"/>
    <property type="match status" value="1"/>
</dbReference>
<name>A0A316AL31_9BACT</name>
<proteinExistence type="predicted"/>
<feature type="domain" description="Signal transduction histidine kinase internal region" evidence="2">
    <location>
        <begin position="167"/>
        <end position="244"/>
    </location>
</feature>
<feature type="transmembrane region" description="Helical" evidence="1">
    <location>
        <begin position="128"/>
        <end position="146"/>
    </location>
</feature>
<feature type="transmembrane region" description="Helical" evidence="1">
    <location>
        <begin position="12"/>
        <end position="30"/>
    </location>
</feature>
<dbReference type="EMBL" id="QGDT01000006">
    <property type="protein sequence ID" value="PWJ57560.1"/>
    <property type="molecule type" value="Genomic_DNA"/>
</dbReference>
<dbReference type="GO" id="GO:0000155">
    <property type="term" value="F:phosphorelay sensor kinase activity"/>
    <property type="evidence" value="ECO:0007669"/>
    <property type="project" value="InterPro"/>
</dbReference>
<keyword evidence="4" id="KW-1185">Reference proteome</keyword>
<accession>A0A316AL31</accession>
<dbReference type="OrthoDB" id="9792992at2"/>
<evidence type="ECO:0000256" key="1">
    <source>
        <dbReference type="SAM" id="Phobius"/>
    </source>
</evidence>
<keyword evidence="1" id="KW-0472">Membrane</keyword>
<dbReference type="GO" id="GO:0016020">
    <property type="term" value="C:membrane"/>
    <property type="evidence" value="ECO:0007669"/>
    <property type="project" value="InterPro"/>
</dbReference>
<dbReference type="SUPFAM" id="SSF55874">
    <property type="entry name" value="ATPase domain of HSP90 chaperone/DNA topoisomerase II/histidine kinase"/>
    <property type="match status" value="1"/>
</dbReference>
<dbReference type="Gene3D" id="3.30.565.10">
    <property type="entry name" value="Histidine kinase-like ATPase, C-terminal domain"/>
    <property type="match status" value="1"/>
</dbReference>
<evidence type="ECO:0000313" key="3">
    <source>
        <dbReference type="EMBL" id="PWJ57560.1"/>
    </source>
</evidence>
<dbReference type="PANTHER" id="PTHR34220:SF7">
    <property type="entry name" value="SENSOR HISTIDINE KINASE YPDA"/>
    <property type="match status" value="1"/>
</dbReference>
<comment type="caution">
    <text evidence="3">The sequence shown here is derived from an EMBL/GenBank/DDBJ whole genome shotgun (WGS) entry which is preliminary data.</text>
</comment>
<sequence length="357" mass="41163">MTETSPSKKYPAFLLHILGWIFLAFLMTWQPLSWQIELPHTFWIKGVAQFCLLIVLFYLNYYLFYPKFLAKNKVLYFIVLNVLAVVVLAYAIEQVKILINHGDYMERAFQAARESPGPKKPKDKIDTFALLTALIIIGVSTSIAAVRNAQLDREFRQELEQQKIKSELSFLKAQINPHFFFNTLNNIYALTLIDVEAAQKALHKLSRLMRYVLYETQRETVRLSEEIAFAQDYIQLMQLRLTDKVRVTLTPPSELVDVPIAPMLFLPFIENAFKHGVSATDPSEIEITISQEQNTLHVEVINTLFIKKSVSLDGSNGIGLTNTQRRLDLLYPDRYQLEVKEDIANKAYEVRLSLQTI</sequence>
<keyword evidence="3" id="KW-0808">Transferase</keyword>
<keyword evidence="3" id="KW-0418">Kinase</keyword>
<feature type="transmembrane region" description="Helical" evidence="1">
    <location>
        <begin position="42"/>
        <end position="62"/>
    </location>
</feature>
<dbReference type="RefSeq" id="WP_109674727.1">
    <property type="nucleotide sequence ID" value="NZ_QGDT01000006.1"/>
</dbReference>
<reference evidence="3 4" key="1">
    <citation type="submission" date="2018-03" db="EMBL/GenBank/DDBJ databases">
        <title>Genomic Encyclopedia of Archaeal and Bacterial Type Strains, Phase II (KMG-II): from individual species to whole genera.</title>
        <authorList>
            <person name="Goeker M."/>
        </authorList>
    </citation>
    <scope>NUCLEOTIDE SEQUENCE [LARGE SCALE GENOMIC DNA]</scope>
    <source>
        <strain evidence="3 4">DSM 100346</strain>
    </source>
</reference>
<protein>
    <submittedName>
        <fullName evidence="3">Histidine kinase</fullName>
    </submittedName>
</protein>
<dbReference type="InterPro" id="IPR050640">
    <property type="entry name" value="Bact_2-comp_sensor_kinase"/>
</dbReference>
<evidence type="ECO:0000259" key="2">
    <source>
        <dbReference type="Pfam" id="PF06580"/>
    </source>
</evidence>
<gene>
    <name evidence="3" type="ORF">CLV98_10630</name>
</gene>
<dbReference type="PANTHER" id="PTHR34220">
    <property type="entry name" value="SENSOR HISTIDINE KINASE YPDA"/>
    <property type="match status" value="1"/>
</dbReference>
<dbReference type="AlphaFoldDB" id="A0A316AL31"/>
<evidence type="ECO:0000313" key="4">
    <source>
        <dbReference type="Proteomes" id="UP000245880"/>
    </source>
</evidence>
<dbReference type="InterPro" id="IPR036890">
    <property type="entry name" value="HATPase_C_sf"/>
</dbReference>